<evidence type="ECO:0000313" key="1">
    <source>
        <dbReference type="EMBL" id="CBW54769.1"/>
    </source>
</evidence>
<reference evidence="2" key="1">
    <citation type="journal article" date="2011" name="Appl. Environ. Microbiol.">
        <title>Bacteriophages LIMElight and LIMEzero of Pantoea agglomerans, belonging to the "phiKMV-like viruses".</title>
        <authorList>
            <person name="Adriaenssens E.M."/>
            <person name="Ceyssens P.J."/>
            <person name="Dunon V."/>
            <person name="Ackermann H.W."/>
            <person name="Van Vaerenbergh J."/>
            <person name="Maes M."/>
            <person name="De Proft M."/>
            <person name="Lavigne R."/>
        </authorList>
    </citation>
    <scope>NUCLEOTIDE SEQUENCE [LARGE SCALE GENOMIC DNA]</scope>
</reference>
<dbReference type="RefSeq" id="YP_007002864.1">
    <property type="nucleotide sequence ID" value="NC_019454.1"/>
</dbReference>
<evidence type="ECO:0000313" key="2">
    <source>
        <dbReference type="Proteomes" id="UP000006684"/>
    </source>
</evidence>
<name>E1Y3S9_9CAUD</name>
<dbReference type="GeneID" id="14006734"/>
<sequence>MGVLQDGVSIQYISDEFPIMEMQADGYERHNLQTGEVDTVQPTSPTLH</sequence>
<protein>
    <submittedName>
        <fullName evidence="1">Uncharacterized protein</fullName>
    </submittedName>
</protein>
<accession>E1Y3S9</accession>
<dbReference type="KEGG" id="vg:14006734"/>
<dbReference type="EMBL" id="FR687252">
    <property type="protein sequence ID" value="CBW54769.1"/>
    <property type="molecule type" value="Genomic_DNA"/>
</dbReference>
<dbReference type="Proteomes" id="UP000006684">
    <property type="component" value="Segment"/>
</dbReference>
<proteinExistence type="predicted"/>
<organism evidence="1 2">
    <name type="scientific">Pantoea phage LIMElight</name>
    <dbReference type="NCBI Taxonomy" id="881915"/>
    <lineage>
        <taxon>Viruses</taxon>
        <taxon>Duplodnaviria</taxon>
        <taxon>Heunggongvirae</taxon>
        <taxon>Uroviricota</taxon>
        <taxon>Caudoviricetes</taxon>
        <taxon>Autographivirales</taxon>
        <taxon>Autoscriptoviridae</taxon>
        <taxon>Slopekvirinae</taxon>
        <taxon>Limelightvirus</taxon>
        <taxon>Limelightvirus limelight</taxon>
    </lineage>
</organism>
<keyword evidence="2" id="KW-1185">Reference proteome</keyword>